<gene>
    <name evidence="1" type="ORF">LCGC14_0672550</name>
</gene>
<organism evidence="1">
    <name type="scientific">marine sediment metagenome</name>
    <dbReference type="NCBI Taxonomy" id="412755"/>
    <lineage>
        <taxon>unclassified sequences</taxon>
        <taxon>metagenomes</taxon>
        <taxon>ecological metagenomes</taxon>
    </lineage>
</organism>
<dbReference type="InterPro" id="IPR049718">
    <property type="entry name" value="AKO59007-like"/>
</dbReference>
<dbReference type="AlphaFoldDB" id="A0A0F9QQL2"/>
<dbReference type="NCBIfam" id="NF033394">
    <property type="entry name" value="capsid_maj_Podo"/>
    <property type="match status" value="1"/>
</dbReference>
<evidence type="ECO:0000313" key="1">
    <source>
        <dbReference type="EMBL" id="KKN46485.1"/>
    </source>
</evidence>
<proteinExistence type="predicted"/>
<name>A0A0F9QQL2_9ZZZZ</name>
<reference evidence="1" key="1">
    <citation type="journal article" date="2015" name="Nature">
        <title>Complex archaea that bridge the gap between prokaryotes and eukaryotes.</title>
        <authorList>
            <person name="Spang A."/>
            <person name="Saw J.H."/>
            <person name="Jorgensen S.L."/>
            <person name="Zaremba-Niedzwiedzka K."/>
            <person name="Martijn J."/>
            <person name="Lind A.E."/>
            <person name="van Eijk R."/>
            <person name="Schleper C."/>
            <person name="Guy L."/>
            <person name="Ettema T.J."/>
        </authorList>
    </citation>
    <scope>NUCLEOTIDE SEQUENCE</scope>
</reference>
<protein>
    <recommendedName>
        <fullName evidence="2">Bacteriophage Mu GpT domain-containing protein</fullName>
    </recommendedName>
</protein>
<comment type="caution">
    <text evidence="1">The sequence shown here is derived from an EMBL/GenBank/DDBJ whole genome shotgun (WGS) entry which is preliminary data.</text>
</comment>
<evidence type="ECO:0008006" key="2">
    <source>
        <dbReference type="Google" id="ProtNLM"/>
    </source>
</evidence>
<dbReference type="EMBL" id="LAZR01001328">
    <property type="protein sequence ID" value="KKN46485.1"/>
    <property type="molecule type" value="Genomic_DNA"/>
</dbReference>
<accession>A0A0F9QQL2</accession>
<sequence length="347" mass="38929">MGIAFESIADAVLVTQEKLVKRGAFVDLQTDYQDHVAVRNMWKQRQKKFEGGDTWDFQAQMDHNHSAKAVALYQTDNSADTDNLVTGSIRAKHVNAHYIYDLRLPDFQRGGTKIVDLVKAKYVEMMVSFYEKMEEYLWGTPTTSTDLITPFGIEYWVTKSGSSDGFNGGNPSGFSAGKAGISQGTYARWANWTGRYVAITKSDLIRRMREAHTKTNFRAIVDHATPIVGSGRGIYAPYSVLGIMEEELEKQNMNLGNDMASKDGKTVFRGTPITWVPYLDRAAVTDAPVYMLNWKHLVVGIMAGWESNLTPPYRVADMHNVRRVDLDVSFNMLCTNLRNQAVINTAG</sequence>